<organism evidence="2">
    <name type="scientific">Halomonas campaniensis</name>
    <dbReference type="NCBI Taxonomy" id="213554"/>
    <lineage>
        <taxon>Bacteria</taxon>
        <taxon>Pseudomonadati</taxon>
        <taxon>Pseudomonadota</taxon>
        <taxon>Gammaproteobacteria</taxon>
        <taxon>Oceanospirillales</taxon>
        <taxon>Halomonadaceae</taxon>
        <taxon>Halomonas</taxon>
    </lineage>
</organism>
<sequence length="170" mass="18334">MKPSVLRIAGFGFRREATIKSLGQALDQLIDQYGSVYKYGAVYKYGLINRLAAARSMLPLVEELGRLRNIEVIAVADAELSTVATLTHSTHSLQARGTGSVAEAVALLAAGPNARLVGPRIISADRQATAALALGFARKLPVLDNTALKIASKYSFTPRKLRFFVDFCLV</sequence>
<protein>
    <recommendedName>
        <fullName evidence="1">CobE/GbiG C-terminal domain-containing protein</fullName>
    </recommendedName>
</protein>
<gene>
    <name evidence="2" type="ORF">DEO68_15820</name>
</gene>
<dbReference type="SUPFAM" id="SSF159664">
    <property type="entry name" value="CobE/GbiG C-terminal domain-like"/>
    <property type="match status" value="1"/>
</dbReference>
<evidence type="ECO:0000259" key="1">
    <source>
        <dbReference type="Pfam" id="PF01890"/>
    </source>
</evidence>
<proteinExistence type="predicted"/>
<comment type="caution">
    <text evidence="2">The sequence shown here is derived from an EMBL/GenBank/DDBJ whole genome shotgun (WGS) entry which is preliminary data.</text>
</comment>
<dbReference type="InterPro" id="IPR036518">
    <property type="entry name" value="CobE/GbiG_C_sf"/>
</dbReference>
<dbReference type="EMBL" id="DOTR01000087">
    <property type="protein sequence ID" value="HCA03595.1"/>
    <property type="molecule type" value="Genomic_DNA"/>
</dbReference>
<dbReference type="Gene3D" id="3.30.420.180">
    <property type="entry name" value="CobE/GbiG C-terminal domain"/>
    <property type="match status" value="1"/>
</dbReference>
<evidence type="ECO:0000313" key="2">
    <source>
        <dbReference type="EMBL" id="HCA03595.1"/>
    </source>
</evidence>
<accession>A0A3D0KJR3</accession>
<dbReference type="AlphaFoldDB" id="A0A3D0KJR3"/>
<dbReference type="GO" id="GO:0009236">
    <property type="term" value="P:cobalamin biosynthetic process"/>
    <property type="evidence" value="ECO:0007669"/>
    <property type="project" value="InterPro"/>
</dbReference>
<reference evidence="2" key="1">
    <citation type="journal article" date="2018" name="Nat. Biotechnol.">
        <title>A standardized bacterial taxonomy based on genome phylogeny substantially revises the tree of life.</title>
        <authorList>
            <person name="Parks D.H."/>
            <person name="Chuvochina M."/>
            <person name="Waite D.W."/>
            <person name="Rinke C."/>
            <person name="Skarshewski A."/>
            <person name="Chaumeil P.A."/>
            <person name="Hugenholtz P."/>
        </authorList>
    </citation>
    <scope>NUCLEOTIDE SEQUENCE [LARGE SCALE GENOMIC DNA]</scope>
    <source>
        <strain evidence="2">UBA11284</strain>
    </source>
</reference>
<feature type="domain" description="CobE/GbiG C-terminal" evidence="1">
    <location>
        <begin position="8"/>
        <end position="133"/>
    </location>
</feature>
<dbReference type="Pfam" id="PF01890">
    <property type="entry name" value="CbiG_C"/>
    <property type="match status" value="1"/>
</dbReference>
<name>A0A3D0KJR3_9GAMM</name>
<dbReference type="InterPro" id="IPR002750">
    <property type="entry name" value="CobE/GbiG_C"/>
</dbReference>